<keyword evidence="3" id="KW-1185">Reference proteome</keyword>
<gene>
    <name evidence="2" type="ORF">PV328_006985</name>
</gene>
<evidence type="ECO:0000313" key="3">
    <source>
        <dbReference type="Proteomes" id="UP001168990"/>
    </source>
</evidence>
<dbReference type="GO" id="GO:0042797">
    <property type="term" value="P:tRNA transcription by RNA polymerase III"/>
    <property type="evidence" value="ECO:0007669"/>
    <property type="project" value="TreeGrafter"/>
</dbReference>
<dbReference type="PANTHER" id="PTHR12069">
    <property type="entry name" value="DNA-DIRECTED RNA POLYMERASES III 80 KDA POLYPEPTIDE RNA POLYMERASE III SUBUNIT 5"/>
    <property type="match status" value="1"/>
</dbReference>
<name>A0AA39FQ96_9HYME</name>
<accession>A0AA39FQ96</accession>
<dbReference type="EMBL" id="JAQQBS010000002">
    <property type="protein sequence ID" value="KAK0173842.1"/>
    <property type="molecule type" value="Genomic_DNA"/>
</dbReference>
<dbReference type="Proteomes" id="UP001168990">
    <property type="component" value="Unassembled WGS sequence"/>
</dbReference>
<organism evidence="2 3">
    <name type="scientific">Microctonus aethiopoides</name>
    <dbReference type="NCBI Taxonomy" id="144406"/>
    <lineage>
        <taxon>Eukaryota</taxon>
        <taxon>Metazoa</taxon>
        <taxon>Ecdysozoa</taxon>
        <taxon>Arthropoda</taxon>
        <taxon>Hexapoda</taxon>
        <taxon>Insecta</taxon>
        <taxon>Pterygota</taxon>
        <taxon>Neoptera</taxon>
        <taxon>Endopterygota</taxon>
        <taxon>Hymenoptera</taxon>
        <taxon>Apocrita</taxon>
        <taxon>Ichneumonoidea</taxon>
        <taxon>Braconidae</taxon>
        <taxon>Euphorinae</taxon>
        <taxon>Microctonus</taxon>
    </lineage>
</organism>
<reference evidence="2" key="2">
    <citation type="submission" date="2023-03" db="EMBL/GenBank/DDBJ databases">
        <authorList>
            <person name="Inwood S.N."/>
            <person name="Skelly J.G."/>
            <person name="Guhlin J."/>
            <person name="Harrop T.W.R."/>
            <person name="Goldson S.G."/>
            <person name="Dearden P.K."/>
        </authorList>
    </citation>
    <scope>NUCLEOTIDE SEQUENCE</scope>
    <source>
        <strain evidence="2">Irish</strain>
        <tissue evidence="2">Whole body</tissue>
    </source>
</reference>
<protein>
    <recommendedName>
        <fullName evidence="4">DNA-directed RNA polymerase III subunit RPC5</fullName>
    </recommendedName>
</protein>
<feature type="compositionally biased region" description="Low complexity" evidence="1">
    <location>
        <begin position="473"/>
        <end position="484"/>
    </location>
</feature>
<dbReference type="AlphaFoldDB" id="A0AA39FQ96"/>
<evidence type="ECO:0008006" key="4">
    <source>
        <dbReference type="Google" id="ProtNLM"/>
    </source>
</evidence>
<dbReference type="InterPro" id="IPR006886">
    <property type="entry name" value="RNA_pol_III_Rpc5"/>
</dbReference>
<feature type="region of interest" description="Disordered" evidence="1">
    <location>
        <begin position="161"/>
        <end position="183"/>
    </location>
</feature>
<evidence type="ECO:0000313" key="2">
    <source>
        <dbReference type="EMBL" id="KAK0173842.1"/>
    </source>
</evidence>
<comment type="caution">
    <text evidence="2">The sequence shown here is derived from an EMBL/GenBank/DDBJ whole genome shotgun (WGS) entry which is preliminary data.</text>
</comment>
<dbReference type="Pfam" id="PF04801">
    <property type="entry name" value="RPC5"/>
    <property type="match status" value="1"/>
</dbReference>
<sequence length="500" mass="57409">MYEKPVEMTDSKLIKNEEDPVVKEIPVYLSQTLADKLFIFQYPIRPTSQGYDNATFIKTAIKPENQEIEIEVALDSNSANYDQSMGEQIALNIDGPFDKYDDKNDERMFESHIMDKIVLQSSKTMSDCSNYSIGIFQDGELHITPLNGIVQLRPQFDYLDKDKKQGKNGAGKKQGDDSDEEEAKQVNVTFARQKTELSKKIREQSFQTHAKKKLEEQWIPTDYRDSLSSQAELTRLDMFCPSTEASINNLKLTPKEYLQFLAPPVKVDEHSRSNIPLHGTSLNYIRTLPLLDQVRTIMKDAKVMSFLQLRSIISQEHETGAILKYLQQVAVLVQGNWVVNSDLVYPKDELMYRARDYILLAFTENEYVNRKAISAVVKLPAEEIKEIFNNLGRSKQKKGWQLIIPPDTDFPTRHPEIAQRQEMLWEAKRKQLKEVMGAQNHPPPRQRRKSNRESVGAENEERNVGRGRKTLRDSSTSDDGTSETVKVKKSNRSRKVSEAT</sequence>
<feature type="region of interest" description="Disordered" evidence="1">
    <location>
        <begin position="435"/>
        <end position="500"/>
    </location>
</feature>
<dbReference type="GO" id="GO:0005666">
    <property type="term" value="C:RNA polymerase III complex"/>
    <property type="evidence" value="ECO:0007669"/>
    <property type="project" value="TreeGrafter"/>
</dbReference>
<proteinExistence type="predicted"/>
<reference evidence="2" key="1">
    <citation type="journal article" date="2023" name="bioRxiv">
        <title>Scaffold-level genome assemblies of two parasitoid biocontrol wasps reveal the parthenogenesis mechanism and an associated novel virus.</title>
        <authorList>
            <person name="Inwood S."/>
            <person name="Skelly J."/>
            <person name="Guhlin J."/>
            <person name="Harrop T."/>
            <person name="Goldson S."/>
            <person name="Dearden P."/>
        </authorList>
    </citation>
    <scope>NUCLEOTIDE SEQUENCE</scope>
    <source>
        <strain evidence="2">Irish</strain>
        <tissue evidence="2">Whole body</tissue>
    </source>
</reference>
<dbReference type="PANTHER" id="PTHR12069:SF0">
    <property type="entry name" value="DNA-DIRECTED RNA POLYMERASE III SUBUNIT RPC5"/>
    <property type="match status" value="1"/>
</dbReference>
<evidence type="ECO:0000256" key="1">
    <source>
        <dbReference type="SAM" id="MobiDB-lite"/>
    </source>
</evidence>